<evidence type="ECO:0000313" key="4">
    <source>
        <dbReference type="Proteomes" id="UP000252519"/>
    </source>
</evidence>
<dbReference type="SMART" id="SM00198">
    <property type="entry name" value="SCP"/>
    <property type="match status" value="2"/>
</dbReference>
<dbReference type="OrthoDB" id="10356431at2759"/>
<feature type="domain" description="SCP" evidence="2">
    <location>
        <begin position="257"/>
        <end position="411"/>
    </location>
</feature>
<dbReference type="STRING" id="29170.A0A368GRY1"/>
<sequence length="438" mass="47903">LGGIAATTDYQCWNFKSTDEIRERYIKAVNKLRSNIVNGDVEGKNGKCPAGKNIYKLFWDCLLENEAQKVVDKCDENVQAPNDLAIVIKKIPLDTCNTNPLFKKTVEEWWNVVKNVDVDQTNPPTSSGALQSFATLAHGDATRIGCAQRNCNGNLFMACMVYNKGPADGQPIYEAGAGCAAAKDCETYQGSKCSGKMCVAGYIDPTKTTTAPQPPAETTTPTTTTTTTTTPESTTTPFFPGDSKNCPQDQAHMSSDSIRKLFEDTHNNYRSAVARGTVRMGNNQMCRNATQMWKLKYDCGLEKSAYSAAKDCSESDSKTASVDELWKVFNDNSLDAIKAANQATDAWYKEIEKGYMKQITGSQNMFLPELNIPNFAKMVWDSHKGIGCAVVRCASATKVVCHYSPAVVRLGNPIYAMGPTCNRCRLVPTTCSDGLCVQ</sequence>
<protein>
    <submittedName>
        <fullName evidence="3">SCP-like protein</fullName>
    </submittedName>
</protein>
<dbReference type="InterPro" id="IPR014044">
    <property type="entry name" value="CAP_dom"/>
</dbReference>
<reference evidence="3 4" key="1">
    <citation type="submission" date="2014-10" db="EMBL/GenBank/DDBJ databases">
        <title>Draft genome of the hookworm Ancylostoma caninum.</title>
        <authorList>
            <person name="Mitreva M."/>
        </authorList>
    </citation>
    <scope>NUCLEOTIDE SEQUENCE [LARGE SCALE GENOMIC DNA]</scope>
    <source>
        <strain evidence="3 4">Baltimore</strain>
    </source>
</reference>
<dbReference type="PANTHER" id="PTHR10334">
    <property type="entry name" value="CYSTEINE-RICH SECRETORY PROTEIN-RELATED"/>
    <property type="match status" value="1"/>
</dbReference>
<accession>A0A368GRY1</accession>
<dbReference type="EMBL" id="JOJR01000095">
    <property type="protein sequence ID" value="RCN45697.1"/>
    <property type="molecule type" value="Genomic_DNA"/>
</dbReference>
<dbReference type="InterPro" id="IPR001283">
    <property type="entry name" value="CRISP-related"/>
</dbReference>
<name>A0A368GRY1_ANCCA</name>
<dbReference type="CDD" id="cd05380">
    <property type="entry name" value="CAP_euk"/>
    <property type="match status" value="2"/>
</dbReference>
<proteinExistence type="predicted"/>
<evidence type="ECO:0000256" key="1">
    <source>
        <dbReference type="SAM" id="MobiDB-lite"/>
    </source>
</evidence>
<dbReference type="SUPFAM" id="SSF55797">
    <property type="entry name" value="PR-1-like"/>
    <property type="match status" value="2"/>
</dbReference>
<dbReference type="Proteomes" id="UP000252519">
    <property type="component" value="Unassembled WGS sequence"/>
</dbReference>
<feature type="region of interest" description="Disordered" evidence="1">
    <location>
        <begin position="207"/>
        <end position="250"/>
    </location>
</feature>
<keyword evidence="4" id="KW-1185">Reference proteome</keyword>
<feature type="domain" description="SCP" evidence="2">
    <location>
        <begin position="20"/>
        <end position="169"/>
    </location>
</feature>
<dbReference type="Pfam" id="PF00188">
    <property type="entry name" value="CAP"/>
    <property type="match status" value="2"/>
</dbReference>
<organism evidence="3 4">
    <name type="scientific">Ancylostoma caninum</name>
    <name type="common">Dog hookworm</name>
    <dbReference type="NCBI Taxonomy" id="29170"/>
    <lineage>
        <taxon>Eukaryota</taxon>
        <taxon>Metazoa</taxon>
        <taxon>Ecdysozoa</taxon>
        <taxon>Nematoda</taxon>
        <taxon>Chromadorea</taxon>
        <taxon>Rhabditida</taxon>
        <taxon>Rhabditina</taxon>
        <taxon>Rhabditomorpha</taxon>
        <taxon>Strongyloidea</taxon>
        <taxon>Ancylostomatidae</taxon>
        <taxon>Ancylostomatinae</taxon>
        <taxon>Ancylostoma</taxon>
    </lineage>
</organism>
<dbReference type="Gene3D" id="3.40.33.10">
    <property type="entry name" value="CAP"/>
    <property type="match status" value="2"/>
</dbReference>
<gene>
    <name evidence="3" type="ORF">ANCCAN_08265</name>
</gene>
<comment type="caution">
    <text evidence="3">The sequence shown here is derived from an EMBL/GenBank/DDBJ whole genome shotgun (WGS) entry which is preliminary data.</text>
</comment>
<feature type="non-terminal residue" evidence="3">
    <location>
        <position position="1"/>
    </location>
</feature>
<dbReference type="AlphaFoldDB" id="A0A368GRY1"/>
<evidence type="ECO:0000259" key="2">
    <source>
        <dbReference type="SMART" id="SM00198"/>
    </source>
</evidence>
<feature type="compositionally biased region" description="Low complexity" evidence="1">
    <location>
        <begin position="207"/>
        <end position="237"/>
    </location>
</feature>
<dbReference type="InterPro" id="IPR035940">
    <property type="entry name" value="CAP_sf"/>
</dbReference>
<evidence type="ECO:0000313" key="3">
    <source>
        <dbReference type="EMBL" id="RCN45697.1"/>
    </source>
</evidence>